<dbReference type="AlphaFoldDB" id="A0A7C4DZ57"/>
<evidence type="ECO:0000313" key="1">
    <source>
        <dbReference type="EMBL" id="HGL41645.1"/>
    </source>
</evidence>
<dbReference type="PANTHER" id="PTHR38031">
    <property type="entry name" value="SULFUR CARRIER PROTEIN SLR0821-RELATED"/>
    <property type="match status" value="1"/>
</dbReference>
<name>A0A7C4DZ57_CALS0</name>
<dbReference type="PANTHER" id="PTHR38031:SF1">
    <property type="entry name" value="SULFUR CARRIER PROTEIN CYSO"/>
    <property type="match status" value="1"/>
</dbReference>
<dbReference type="Gene3D" id="3.10.20.30">
    <property type="match status" value="1"/>
</dbReference>
<reference evidence="2" key="1">
    <citation type="journal article" date="2020" name="mSystems">
        <title>Genome- and Community-Level Interaction Insights into Carbon Utilization and Element Cycling Functions of Hydrothermarchaeota in Hydrothermal Sediment.</title>
        <authorList>
            <person name="Zhou Z."/>
            <person name="Liu Y."/>
            <person name="Xu W."/>
            <person name="Pan J."/>
            <person name="Luo Z.H."/>
            <person name="Li M."/>
        </authorList>
    </citation>
    <scope>NUCLEOTIDE SEQUENCE [LARGE SCALE GENOMIC DNA]</scope>
    <source>
        <strain evidence="3">SpSt-1073</strain>
        <strain evidence="2">SpSt-613</strain>
        <strain evidence="1">SpSt-669</strain>
    </source>
</reference>
<protein>
    <recommendedName>
        <fullName evidence="4">MoaD/ThiS family protein</fullName>
    </recommendedName>
</protein>
<dbReference type="InterPro" id="IPR016155">
    <property type="entry name" value="Mopterin_synth/thiamin_S_b"/>
</dbReference>
<dbReference type="Pfam" id="PF02597">
    <property type="entry name" value="ThiS"/>
    <property type="match status" value="1"/>
</dbReference>
<comment type="caution">
    <text evidence="2">The sequence shown here is derived from an EMBL/GenBank/DDBJ whole genome shotgun (WGS) entry which is preliminary data.</text>
</comment>
<sequence>MLRVELLGPLRAMVGKRFIDIALREPVKLREVFVLFDEEVRRMIMDDAGRPQPGLLILVNGVDVRYLTWLDTVVDEDDVVTLIPSIHGG</sequence>
<dbReference type="EMBL" id="DRXG01000066">
    <property type="protein sequence ID" value="HHN52300.1"/>
    <property type="molecule type" value="Genomic_DNA"/>
</dbReference>
<evidence type="ECO:0000313" key="3">
    <source>
        <dbReference type="EMBL" id="HHN52300.1"/>
    </source>
</evidence>
<gene>
    <name evidence="3" type="ORF">ENM30_03190</name>
    <name evidence="2" type="ORF">ENT82_01985</name>
    <name evidence="1" type="ORF">ENU43_08300</name>
</gene>
<organism evidence="2">
    <name type="scientific">Caldiarchaeum subterraneum</name>
    <dbReference type="NCBI Taxonomy" id="311458"/>
    <lineage>
        <taxon>Archaea</taxon>
        <taxon>Nitrososphaerota</taxon>
        <taxon>Candidatus Caldarchaeales</taxon>
        <taxon>Candidatus Caldarchaeaceae</taxon>
        <taxon>Candidatus Caldarchaeum</taxon>
    </lineage>
</organism>
<dbReference type="InterPro" id="IPR012675">
    <property type="entry name" value="Beta-grasp_dom_sf"/>
</dbReference>
<proteinExistence type="predicted"/>
<accession>A0A7C4DZ57</accession>
<dbReference type="InterPro" id="IPR003749">
    <property type="entry name" value="ThiS/MoaD-like"/>
</dbReference>
<dbReference type="EMBL" id="DTCM01000101">
    <property type="protein sequence ID" value="HGL41645.1"/>
    <property type="molecule type" value="Genomic_DNA"/>
</dbReference>
<dbReference type="InterPro" id="IPR052045">
    <property type="entry name" value="Sulfur_Carrier/Prot_Modifier"/>
</dbReference>
<evidence type="ECO:0008006" key="4">
    <source>
        <dbReference type="Google" id="ProtNLM"/>
    </source>
</evidence>
<evidence type="ECO:0000313" key="2">
    <source>
        <dbReference type="EMBL" id="HGN89884.1"/>
    </source>
</evidence>
<dbReference type="EMBL" id="DTAD01000023">
    <property type="protein sequence ID" value="HGN89884.1"/>
    <property type="molecule type" value="Genomic_DNA"/>
</dbReference>
<dbReference type="SUPFAM" id="SSF54285">
    <property type="entry name" value="MoaD/ThiS"/>
    <property type="match status" value="1"/>
</dbReference>